<dbReference type="Gene3D" id="3.40.50.150">
    <property type="entry name" value="Vaccinia Virus protein VP39"/>
    <property type="match status" value="1"/>
</dbReference>
<dbReference type="Proteomes" id="UP000039865">
    <property type="component" value="Unassembled WGS sequence"/>
</dbReference>
<feature type="domain" description="Methyltransferase" evidence="2">
    <location>
        <begin position="121"/>
        <end position="262"/>
    </location>
</feature>
<accession>A0A077ZU07</accession>
<feature type="transmembrane region" description="Helical" evidence="1">
    <location>
        <begin position="6"/>
        <end position="30"/>
    </location>
</feature>
<dbReference type="OrthoDB" id="506498at2759"/>
<dbReference type="SUPFAM" id="SSF53335">
    <property type="entry name" value="S-adenosyl-L-methionine-dependent methyltransferases"/>
    <property type="match status" value="1"/>
</dbReference>
<proteinExistence type="predicted"/>
<dbReference type="CDD" id="cd02440">
    <property type="entry name" value="AdoMet_MTases"/>
    <property type="match status" value="1"/>
</dbReference>
<gene>
    <name evidence="3" type="primary">Contig12141.g12977</name>
    <name evidence="3" type="ORF">STYLEM_2028</name>
</gene>
<dbReference type="PANTHER" id="PTHR44068:SF11">
    <property type="entry name" value="GERANYL DIPHOSPHATE 2-C-METHYLTRANSFERASE"/>
    <property type="match status" value="1"/>
</dbReference>
<dbReference type="AlphaFoldDB" id="A0A077ZU07"/>
<dbReference type="InterPro" id="IPR025714">
    <property type="entry name" value="Methyltranfer_dom"/>
</dbReference>
<dbReference type="PANTHER" id="PTHR44068">
    <property type="entry name" value="ZGC:194242"/>
    <property type="match status" value="1"/>
</dbReference>
<organism evidence="3 4">
    <name type="scientific">Stylonychia lemnae</name>
    <name type="common">Ciliate</name>
    <dbReference type="NCBI Taxonomy" id="5949"/>
    <lineage>
        <taxon>Eukaryota</taxon>
        <taxon>Sar</taxon>
        <taxon>Alveolata</taxon>
        <taxon>Ciliophora</taxon>
        <taxon>Intramacronucleata</taxon>
        <taxon>Spirotrichea</taxon>
        <taxon>Stichotrichia</taxon>
        <taxon>Sporadotrichida</taxon>
        <taxon>Oxytrichidae</taxon>
        <taxon>Stylonychinae</taxon>
        <taxon>Stylonychia</taxon>
    </lineage>
</organism>
<dbReference type="InterPro" id="IPR029063">
    <property type="entry name" value="SAM-dependent_MTases_sf"/>
</dbReference>
<evidence type="ECO:0000313" key="4">
    <source>
        <dbReference type="Proteomes" id="UP000039865"/>
    </source>
</evidence>
<dbReference type="InParanoid" id="A0A077ZU07"/>
<evidence type="ECO:0000259" key="2">
    <source>
        <dbReference type="Pfam" id="PF13847"/>
    </source>
</evidence>
<evidence type="ECO:0000256" key="1">
    <source>
        <dbReference type="SAM" id="Phobius"/>
    </source>
</evidence>
<dbReference type="EMBL" id="CCKQ01001964">
    <property type="protein sequence ID" value="CDW73059.1"/>
    <property type="molecule type" value="Genomic_DNA"/>
</dbReference>
<dbReference type="Pfam" id="PF13847">
    <property type="entry name" value="Methyltransf_31"/>
    <property type="match status" value="1"/>
</dbReference>
<reference evidence="3 4" key="1">
    <citation type="submission" date="2014-06" db="EMBL/GenBank/DDBJ databases">
        <authorList>
            <person name="Swart Estienne"/>
        </authorList>
    </citation>
    <scope>NUCLEOTIDE SEQUENCE [LARGE SCALE GENOMIC DNA]</scope>
    <source>
        <strain evidence="3 4">130c</strain>
    </source>
</reference>
<keyword evidence="1" id="KW-0472">Membrane</keyword>
<protein>
    <recommendedName>
        <fullName evidence="2">Methyltransferase domain-containing protein</fullName>
    </recommendedName>
</protein>
<keyword evidence="1" id="KW-0812">Transmembrane</keyword>
<keyword evidence="4" id="KW-1185">Reference proteome</keyword>
<keyword evidence="1" id="KW-1133">Transmembrane helix</keyword>
<sequence length="320" mass="37798">MGSFIFAFFTVALWIWFVPLLMLLSILFFIQKGKQVLMSLRIVLKLGFFETKLSKEEWKYLYNKYLQETYYPQLDTANYGFAILSEDGIYLDNYKRNESVLNYQLYDHAVLMHANISDLRGKTLMDVSCGRGGGLRHLIEEFNPSIAYGVDISQESLNFSEKLIGSQHKTKIEYIQADAEKLMSVQQLSESSVDVLINIQSSHCYDDLRKFFEGVKYLLKEDGVFIYADFRQTDQYQIIDSLINENFDVLKYEDIRRNVFHAMQLQSQFKTEQILQESSWYLQLFLPFYLGLEGTKMYRDFEKGNKTYYLYTLRKKRDQS</sequence>
<evidence type="ECO:0000313" key="3">
    <source>
        <dbReference type="EMBL" id="CDW73059.1"/>
    </source>
</evidence>
<dbReference type="InterPro" id="IPR050447">
    <property type="entry name" value="Erg6_SMT_methyltransf"/>
</dbReference>
<name>A0A077ZU07_STYLE</name>